<sequence>MSSRSDCIFPRPVDIVAALDSSKDYWIAHLLQVMAYVSHITGDGDRIFHKPLDQNTFIKGKGLEHLKFCLHEVLGQVPFDSRQLDRTWDSIGRRLRRDPSRSLSNSNVCLLFKLHNMFLVKKGFTFGNWLVAEDEQHVIQTSNAAMLCFVLPKNSTIPVQERMRRHLPENYQVFYDRYVLPPHGTYLVPQNTRYVLVAVQKTIFALDVISLDYLFQGATPFDACKRYCTQQAEYNVPPPTPCRSPEPPPELMPPPPPKKRKSTWGSFKIPKKNCQPTLPIPVVPEPTLQIPVVPEPTLPIPVVPEPTLPTTMQPEIVPLPEKASHLVPEMDFNSLEMVEEASEKSVADYVNNFFSNISFGDDPFQKSSFPDLDLSFLEQPNNNLILNPAQSKTIFGNPKDFPPVQIFYEEPEQEAPVNYSLK</sequence>
<proteinExistence type="predicted"/>
<dbReference type="EMBL" id="JAFNEN010003823">
    <property type="protein sequence ID" value="KAG8171567.1"/>
    <property type="molecule type" value="Genomic_DNA"/>
</dbReference>
<organism evidence="2 3">
    <name type="scientific">Oedothorax gibbosus</name>
    <dbReference type="NCBI Taxonomy" id="931172"/>
    <lineage>
        <taxon>Eukaryota</taxon>
        <taxon>Metazoa</taxon>
        <taxon>Ecdysozoa</taxon>
        <taxon>Arthropoda</taxon>
        <taxon>Chelicerata</taxon>
        <taxon>Arachnida</taxon>
        <taxon>Araneae</taxon>
        <taxon>Araneomorphae</taxon>
        <taxon>Entelegynae</taxon>
        <taxon>Araneoidea</taxon>
        <taxon>Linyphiidae</taxon>
        <taxon>Erigoninae</taxon>
        <taxon>Oedothorax</taxon>
    </lineage>
</organism>
<feature type="region of interest" description="Disordered" evidence="1">
    <location>
        <begin position="237"/>
        <end position="266"/>
    </location>
</feature>
<keyword evidence="3" id="KW-1185">Reference proteome</keyword>
<gene>
    <name evidence="2" type="ORF">JTE90_026097</name>
</gene>
<protein>
    <submittedName>
        <fullName evidence="2">Uncharacterized protein</fullName>
    </submittedName>
</protein>
<evidence type="ECO:0000313" key="2">
    <source>
        <dbReference type="EMBL" id="KAG8171567.1"/>
    </source>
</evidence>
<comment type="caution">
    <text evidence="2">The sequence shown here is derived from an EMBL/GenBank/DDBJ whole genome shotgun (WGS) entry which is preliminary data.</text>
</comment>
<evidence type="ECO:0000313" key="3">
    <source>
        <dbReference type="Proteomes" id="UP000827092"/>
    </source>
</evidence>
<dbReference type="AlphaFoldDB" id="A0AAV6TI73"/>
<reference evidence="2 3" key="1">
    <citation type="journal article" date="2022" name="Nat. Ecol. Evol.">
        <title>A masculinizing supergene underlies an exaggerated male reproductive morph in a spider.</title>
        <authorList>
            <person name="Hendrickx F."/>
            <person name="De Corte Z."/>
            <person name="Sonet G."/>
            <person name="Van Belleghem S.M."/>
            <person name="Kostlbacher S."/>
            <person name="Vangestel C."/>
        </authorList>
    </citation>
    <scope>NUCLEOTIDE SEQUENCE [LARGE SCALE GENOMIC DNA]</scope>
    <source>
        <strain evidence="2">W744_W776</strain>
    </source>
</reference>
<accession>A0AAV6TI73</accession>
<feature type="compositionally biased region" description="Pro residues" evidence="1">
    <location>
        <begin position="237"/>
        <end position="256"/>
    </location>
</feature>
<dbReference type="Proteomes" id="UP000827092">
    <property type="component" value="Unassembled WGS sequence"/>
</dbReference>
<name>A0AAV6TI73_9ARAC</name>
<evidence type="ECO:0000256" key="1">
    <source>
        <dbReference type="SAM" id="MobiDB-lite"/>
    </source>
</evidence>